<accession>A0A5C5ZPD5</accession>
<dbReference type="InterPro" id="IPR015943">
    <property type="entry name" value="WD40/YVTN_repeat-like_dom_sf"/>
</dbReference>
<dbReference type="InterPro" id="IPR011047">
    <property type="entry name" value="Quinoprotein_ADH-like_sf"/>
</dbReference>
<feature type="domain" description="Pyrrolo-quinoline quinone repeat" evidence="3">
    <location>
        <begin position="236"/>
        <end position="327"/>
    </location>
</feature>
<evidence type="ECO:0000313" key="5">
    <source>
        <dbReference type="Proteomes" id="UP000315440"/>
    </source>
</evidence>
<dbReference type="PANTHER" id="PTHR34512:SF30">
    <property type="entry name" value="OUTER MEMBRANE PROTEIN ASSEMBLY FACTOR BAMB"/>
    <property type="match status" value="1"/>
</dbReference>
<feature type="signal peptide" evidence="2">
    <location>
        <begin position="1"/>
        <end position="28"/>
    </location>
</feature>
<keyword evidence="5" id="KW-1185">Reference proteome</keyword>
<sequence length="451" mass="47968" precursor="true">MKHPMHRAFRKVFLALAIAAGSSAAAHAALVSADAAAYLGLDRDWSTQAPIDTSRSRVAQSALAGDRLYVLSTAGVLQSVDTATGASLWTTRLGDPRFPSLGVAAQGEDVAVVNGTTLYVFDSANGRERFHAPLKGAPGAGPVIAAGSVFVPLIDGRIEALAIDRDKGRSWSYQASGNLFYPGAVGEERVFFANTSGELFAVASDRSGAAFRYETDSPIVAPPAPLGGMVYIATRNGYLHALDQLSGQQRWRGVVGEIVSHGPHAIDGRVYLLTDAPSMHAFDAATGEMLWHTSGIERFVSASDKRVHAIDRRGALVVLDRETGRVVSRRSVGESFNTVRNDENDRLFLLTDSGYLQCLHEKSPEKGEADAATETPAADEPAADDPADAPIADDPFAVIEEEEEPFTADEPEEPVVEEPAEEEPAAEDPFNAADPFGGDDPFGGEDPFGDF</sequence>
<comment type="caution">
    <text evidence="4">The sequence shown here is derived from an EMBL/GenBank/DDBJ whole genome shotgun (WGS) entry which is preliminary data.</text>
</comment>
<dbReference type="InterPro" id="IPR002372">
    <property type="entry name" value="PQQ_rpt_dom"/>
</dbReference>
<feature type="compositionally biased region" description="Low complexity" evidence="1">
    <location>
        <begin position="427"/>
        <end position="439"/>
    </location>
</feature>
<evidence type="ECO:0000256" key="1">
    <source>
        <dbReference type="SAM" id="MobiDB-lite"/>
    </source>
</evidence>
<dbReference type="RefSeq" id="WP_146400063.1">
    <property type="nucleotide sequence ID" value="NZ_SJPQ01000002.1"/>
</dbReference>
<dbReference type="Gene3D" id="2.130.10.10">
    <property type="entry name" value="YVTN repeat-like/Quinoprotein amine dehydrogenase"/>
    <property type="match status" value="1"/>
</dbReference>
<name>A0A5C5ZPD5_9BACT</name>
<evidence type="ECO:0000313" key="4">
    <source>
        <dbReference type="EMBL" id="TWT88747.1"/>
    </source>
</evidence>
<dbReference type="EMBL" id="SJPQ01000002">
    <property type="protein sequence ID" value="TWT88747.1"/>
    <property type="molecule type" value="Genomic_DNA"/>
</dbReference>
<evidence type="ECO:0000259" key="3">
    <source>
        <dbReference type="Pfam" id="PF13360"/>
    </source>
</evidence>
<feature type="region of interest" description="Disordered" evidence="1">
    <location>
        <begin position="362"/>
        <end position="451"/>
    </location>
</feature>
<dbReference type="AlphaFoldDB" id="A0A5C5ZPD5"/>
<dbReference type="Proteomes" id="UP000315440">
    <property type="component" value="Unassembled WGS sequence"/>
</dbReference>
<dbReference type="Gene3D" id="2.40.10.480">
    <property type="match status" value="1"/>
</dbReference>
<dbReference type="OrthoDB" id="273000at2"/>
<dbReference type="Pfam" id="PF13360">
    <property type="entry name" value="PQQ_2"/>
    <property type="match status" value="2"/>
</dbReference>
<dbReference type="InterPro" id="IPR018391">
    <property type="entry name" value="PQQ_b-propeller_rpt"/>
</dbReference>
<proteinExistence type="predicted"/>
<feature type="domain" description="Pyrrolo-quinoline quinone repeat" evidence="3">
    <location>
        <begin position="75"/>
        <end position="202"/>
    </location>
</feature>
<protein>
    <submittedName>
        <fullName evidence="4">Outer membrane protein assembly factor BamB</fullName>
    </submittedName>
</protein>
<evidence type="ECO:0000256" key="2">
    <source>
        <dbReference type="SAM" id="SignalP"/>
    </source>
</evidence>
<dbReference type="SUPFAM" id="SSF50998">
    <property type="entry name" value="Quinoprotein alcohol dehydrogenase-like"/>
    <property type="match status" value="1"/>
</dbReference>
<keyword evidence="2" id="KW-0732">Signal</keyword>
<gene>
    <name evidence="4" type="primary">bamB_1</name>
    <name evidence="4" type="ORF">Mal64_22350</name>
</gene>
<feature type="compositionally biased region" description="Low complexity" evidence="1">
    <location>
        <begin position="370"/>
        <end position="380"/>
    </location>
</feature>
<feature type="chain" id="PRO_5023074488" evidence="2">
    <location>
        <begin position="29"/>
        <end position="451"/>
    </location>
</feature>
<feature type="compositionally biased region" description="Acidic residues" evidence="1">
    <location>
        <begin position="399"/>
        <end position="426"/>
    </location>
</feature>
<dbReference type="PANTHER" id="PTHR34512">
    <property type="entry name" value="CELL SURFACE PROTEIN"/>
    <property type="match status" value="1"/>
</dbReference>
<dbReference type="SMART" id="SM00564">
    <property type="entry name" value="PQQ"/>
    <property type="match status" value="5"/>
</dbReference>
<reference evidence="4 5" key="1">
    <citation type="submission" date="2019-02" db="EMBL/GenBank/DDBJ databases">
        <title>Deep-cultivation of Planctomycetes and their phenomic and genomic characterization uncovers novel biology.</title>
        <authorList>
            <person name="Wiegand S."/>
            <person name="Jogler M."/>
            <person name="Boedeker C."/>
            <person name="Pinto D."/>
            <person name="Vollmers J."/>
            <person name="Rivas-Marin E."/>
            <person name="Kohn T."/>
            <person name="Peeters S.H."/>
            <person name="Heuer A."/>
            <person name="Rast P."/>
            <person name="Oberbeckmann S."/>
            <person name="Bunk B."/>
            <person name="Jeske O."/>
            <person name="Meyerdierks A."/>
            <person name="Storesund J.E."/>
            <person name="Kallscheuer N."/>
            <person name="Luecker S."/>
            <person name="Lage O.M."/>
            <person name="Pohl T."/>
            <person name="Merkel B.J."/>
            <person name="Hornburger P."/>
            <person name="Mueller R.-W."/>
            <person name="Bruemmer F."/>
            <person name="Labrenz M."/>
            <person name="Spormann A.M."/>
            <person name="Op Den Camp H."/>
            <person name="Overmann J."/>
            <person name="Amann R."/>
            <person name="Jetten M.S.M."/>
            <person name="Mascher T."/>
            <person name="Medema M.H."/>
            <person name="Devos D.P."/>
            <person name="Kaster A.-K."/>
            <person name="Ovreas L."/>
            <person name="Rohde M."/>
            <person name="Galperin M.Y."/>
            <person name="Jogler C."/>
        </authorList>
    </citation>
    <scope>NUCLEOTIDE SEQUENCE [LARGE SCALE GENOMIC DNA]</scope>
    <source>
        <strain evidence="4 5">Mal64</strain>
    </source>
</reference>
<organism evidence="4 5">
    <name type="scientific">Pseudobythopirellula maris</name>
    <dbReference type="NCBI Taxonomy" id="2527991"/>
    <lineage>
        <taxon>Bacteria</taxon>
        <taxon>Pseudomonadati</taxon>
        <taxon>Planctomycetota</taxon>
        <taxon>Planctomycetia</taxon>
        <taxon>Pirellulales</taxon>
        <taxon>Lacipirellulaceae</taxon>
        <taxon>Pseudobythopirellula</taxon>
    </lineage>
</organism>